<dbReference type="EMBL" id="JADGMS010000016">
    <property type="protein sequence ID" value="KAF9666134.1"/>
    <property type="molecule type" value="Genomic_DNA"/>
</dbReference>
<accession>A0A835JD15</accession>
<name>A0A835JD15_9ROSI</name>
<gene>
    <name evidence="1" type="ORF">SADUNF_Sadunf16G0197200</name>
</gene>
<keyword evidence="2" id="KW-1185">Reference proteome</keyword>
<evidence type="ECO:0000313" key="2">
    <source>
        <dbReference type="Proteomes" id="UP000657918"/>
    </source>
</evidence>
<proteinExistence type="predicted"/>
<dbReference type="AlphaFoldDB" id="A0A835JD15"/>
<organism evidence="1 2">
    <name type="scientific">Salix dunnii</name>
    <dbReference type="NCBI Taxonomy" id="1413687"/>
    <lineage>
        <taxon>Eukaryota</taxon>
        <taxon>Viridiplantae</taxon>
        <taxon>Streptophyta</taxon>
        <taxon>Embryophyta</taxon>
        <taxon>Tracheophyta</taxon>
        <taxon>Spermatophyta</taxon>
        <taxon>Magnoliopsida</taxon>
        <taxon>eudicotyledons</taxon>
        <taxon>Gunneridae</taxon>
        <taxon>Pentapetalae</taxon>
        <taxon>rosids</taxon>
        <taxon>fabids</taxon>
        <taxon>Malpighiales</taxon>
        <taxon>Salicaceae</taxon>
        <taxon>Saliceae</taxon>
        <taxon>Salix</taxon>
    </lineage>
</organism>
<protein>
    <submittedName>
        <fullName evidence="1">Uncharacterized protein</fullName>
    </submittedName>
</protein>
<sequence>MVDRSMWWAAIPRIHAGYIVMLPSELPRSMTGFLIFTDVNEASPMPVSSKVYLPCTAMPKQKELAPEENIDTGIHLSLE</sequence>
<reference evidence="1 2" key="1">
    <citation type="submission" date="2020-10" db="EMBL/GenBank/DDBJ databases">
        <title>Plant Genome Project.</title>
        <authorList>
            <person name="Zhang R.-G."/>
        </authorList>
    </citation>
    <scope>NUCLEOTIDE SEQUENCE [LARGE SCALE GENOMIC DNA]</scope>
    <source>
        <strain evidence="1">FAFU-HL-1</strain>
        <tissue evidence="1">Leaf</tissue>
    </source>
</reference>
<evidence type="ECO:0000313" key="1">
    <source>
        <dbReference type="EMBL" id="KAF9666134.1"/>
    </source>
</evidence>
<dbReference type="Proteomes" id="UP000657918">
    <property type="component" value="Chromosome 16"/>
</dbReference>
<comment type="caution">
    <text evidence="1">The sequence shown here is derived from an EMBL/GenBank/DDBJ whole genome shotgun (WGS) entry which is preliminary data.</text>
</comment>